<comment type="caution">
    <text evidence="1">The sequence shown here is derived from an EMBL/GenBank/DDBJ whole genome shotgun (WGS) entry which is preliminary data.</text>
</comment>
<accession>V6KVN9</accession>
<dbReference type="EMBL" id="AWQX01000019">
    <property type="protein sequence ID" value="EST36210.1"/>
    <property type="molecule type" value="Genomic_DNA"/>
</dbReference>
<name>V6KVN9_STRRC</name>
<sequence length="31" mass="3312">MRVLMSSVPPWFSAPKPPAALAFARAGELGR</sequence>
<evidence type="ECO:0000313" key="2">
    <source>
        <dbReference type="Proteomes" id="UP000017984"/>
    </source>
</evidence>
<gene>
    <name evidence="1" type="ORF">M878_02970</name>
</gene>
<proteinExistence type="predicted"/>
<keyword evidence="2" id="KW-1185">Reference proteome</keyword>
<organism evidence="1 2">
    <name type="scientific">Streptomyces roseochromogenus subsp. oscitans DS 12.976</name>
    <dbReference type="NCBI Taxonomy" id="1352936"/>
    <lineage>
        <taxon>Bacteria</taxon>
        <taxon>Bacillati</taxon>
        <taxon>Actinomycetota</taxon>
        <taxon>Actinomycetes</taxon>
        <taxon>Kitasatosporales</taxon>
        <taxon>Streptomycetaceae</taxon>
        <taxon>Streptomyces</taxon>
    </lineage>
</organism>
<dbReference type="HOGENOM" id="CLU_3398828_0_0_11"/>
<dbReference type="AlphaFoldDB" id="V6KVN9"/>
<protein>
    <submittedName>
        <fullName evidence="1">Uncharacterized protein</fullName>
    </submittedName>
</protein>
<evidence type="ECO:0000313" key="1">
    <source>
        <dbReference type="EMBL" id="EST36210.1"/>
    </source>
</evidence>
<reference evidence="1 2" key="1">
    <citation type="journal article" date="2014" name="Genome Announc.">
        <title>Draft Genome Sequence of Streptomyces roseochromogenes subsp. oscitans DS 12.976, Producer of the Aminocoumarin Antibiotic Clorobiocin.</title>
        <authorList>
            <person name="Ruckert C."/>
            <person name="Kalinowski J."/>
            <person name="Heide L."/>
            <person name="Apel A.K."/>
        </authorList>
    </citation>
    <scope>NUCLEOTIDE SEQUENCE [LARGE SCALE GENOMIC DNA]</scope>
    <source>
        <strain evidence="1 2">DS 12.976</strain>
    </source>
</reference>
<dbReference type="Proteomes" id="UP000017984">
    <property type="component" value="Chromosome"/>
</dbReference>
<dbReference type="PATRIC" id="fig|1352936.5.peg.654"/>